<feature type="compositionally biased region" description="Basic and acidic residues" evidence="3">
    <location>
        <begin position="94"/>
        <end position="108"/>
    </location>
</feature>
<evidence type="ECO:0000313" key="6">
    <source>
        <dbReference type="Proteomes" id="UP000242875"/>
    </source>
</evidence>
<dbReference type="InterPro" id="IPR001849">
    <property type="entry name" value="PH_domain"/>
</dbReference>
<feature type="compositionally biased region" description="Low complexity" evidence="3">
    <location>
        <begin position="111"/>
        <end position="121"/>
    </location>
</feature>
<dbReference type="GO" id="GO:0051301">
    <property type="term" value="P:cell division"/>
    <property type="evidence" value="ECO:0007669"/>
    <property type="project" value="UniProtKB-KW"/>
</dbReference>
<dbReference type="SMART" id="SM00233">
    <property type="entry name" value="PH"/>
    <property type="match status" value="1"/>
</dbReference>
<keyword evidence="6" id="KW-1185">Reference proteome</keyword>
<sequence>MATVSALRIRSGAVRNSPFLQAQVSAETLAPASVPKKQQRVPSTQEKQAQRVPPKRVDSLVATPLCFTAAPSPFVQAQSIAEPHVALQKLQSVGEDRESRPFRPKQEDILPAAAPSPAAASNRTELRQTPISTGTPTSPIPNMQQKQETQAVAIAPKEEPPFQNQLHSIHCGTSPPTPCVSSLPSTPSLESPPASPQVQSIKLSNASKHVRFDSETEVHEIVPENIIDSDGEIWSDAESAPQEEVSSENNIGIGITLAIQEEEVTPEERNNESKYELDIPTFELLPMNDTFEGLPFEDRITQALAGEEDKESGSDSSDDRSMPRDTSLFFDSVQKPNEDGGAGKTTDSAMSIAELTITESSLGFISNNDNATATANRAPLNVTKTNVSVMSPLISIPEDAPLIPAPPITSSSSMGFEAYLIQNMNRVLNEPKPRPTVSAPVTHTDTLKAISTALTRSKFGQSYTMRESNSVVHACSSPELRRGYKTPQSLLRAGSECQLPPFFEAPPKNYARRKPTPGIVNSGMLYVRIAHLEGFALDLPKDSTSIMCSLSDGRQEVSTACKPLQSKKTIFNEEFKLLTTSSAELTFSINVARNRKSIIFPQSFVISQGHNLLPKFLRHSRSWTKDQWTRDTYHRYLRPGDRILCEAKVSLDQVCEQSDRKIWRAIYPASNTWARPDTVRPFSFRKDEANLRAIDIQIGRLAIDLCWIPYAAGLSYAMPRNLEECGLGLELKEWYATVWQTGYMSQRGGDCKHWRHRYCRLVGGHLLTYHDASGEQRSSIPIASAVKLSRNGVVMYDVTSTGVLGHRPEELGSFSSGSSSSSHSTDMDTVQVKNQFSLTMDNGEELEFGCPSDAERNEWVRIISAFVGRVPACPQWLTLQ</sequence>
<keyword evidence="1" id="KW-0132">Cell division</keyword>
<accession>A0A261Y8K8</accession>
<feature type="region of interest" description="Disordered" evidence="3">
    <location>
        <begin position="29"/>
        <end position="56"/>
    </location>
</feature>
<comment type="caution">
    <text evidence="5">The sequence shown here is derived from an EMBL/GenBank/DDBJ whole genome shotgun (WGS) entry which is preliminary data.</text>
</comment>
<feature type="compositionally biased region" description="Low complexity" evidence="3">
    <location>
        <begin position="181"/>
        <end position="192"/>
    </location>
</feature>
<dbReference type="PANTHER" id="PTHR36100">
    <property type="entry name" value="BUD SITE SELECTION PROTEIN 4"/>
    <property type="match status" value="1"/>
</dbReference>
<feature type="region of interest" description="Disordered" evidence="3">
    <location>
        <begin position="306"/>
        <end position="347"/>
    </location>
</feature>
<dbReference type="Pfam" id="PF00169">
    <property type="entry name" value="PH"/>
    <property type="match status" value="1"/>
</dbReference>
<protein>
    <recommendedName>
        <fullName evidence="4">PH domain-containing protein</fullName>
    </recommendedName>
</protein>
<evidence type="ECO:0000256" key="2">
    <source>
        <dbReference type="ARBA" id="ARBA00023306"/>
    </source>
</evidence>
<evidence type="ECO:0000256" key="3">
    <source>
        <dbReference type="SAM" id="MobiDB-lite"/>
    </source>
</evidence>
<dbReference type="InterPro" id="IPR052007">
    <property type="entry name" value="Bud4"/>
</dbReference>
<dbReference type="InterPro" id="IPR011993">
    <property type="entry name" value="PH-like_dom_sf"/>
</dbReference>
<feature type="region of interest" description="Disordered" evidence="3">
    <location>
        <begin position="163"/>
        <end position="198"/>
    </location>
</feature>
<feature type="domain" description="PH" evidence="4">
    <location>
        <begin position="737"/>
        <end position="868"/>
    </location>
</feature>
<dbReference type="SUPFAM" id="SSF50729">
    <property type="entry name" value="PH domain-like"/>
    <property type="match status" value="1"/>
</dbReference>
<keyword evidence="2" id="KW-0131">Cell cycle</keyword>
<dbReference type="AlphaFoldDB" id="A0A261Y8K8"/>
<reference evidence="5 6" key="1">
    <citation type="journal article" date="2017" name="Mycologia">
        <title>Bifiguratus adelaidae, gen. et sp. nov., a new member of Mucoromycotina in endophytic and soil-dwelling habitats.</title>
        <authorList>
            <person name="Torres-Cruz T.J."/>
            <person name="Billingsley Tobias T.L."/>
            <person name="Almatruk M."/>
            <person name="Hesse C."/>
            <person name="Kuske C.R."/>
            <person name="Desiro A."/>
            <person name="Benucci G.M."/>
            <person name="Bonito G."/>
            <person name="Stajich J.E."/>
            <person name="Dunlap C."/>
            <person name="Arnold A.E."/>
            <person name="Porras-Alfaro A."/>
        </authorList>
    </citation>
    <scope>NUCLEOTIDE SEQUENCE [LARGE SCALE GENOMIC DNA]</scope>
    <source>
        <strain evidence="5 6">AZ0501</strain>
    </source>
</reference>
<organism evidence="5 6">
    <name type="scientific">Bifiguratus adelaidae</name>
    <dbReference type="NCBI Taxonomy" id="1938954"/>
    <lineage>
        <taxon>Eukaryota</taxon>
        <taxon>Fungi</taxon>
        <taxon>Fungi incertae sedis</taxon>
        <taxon>Mucoromycota</taxon>
        <taxon>Mucoromycotina</taxon>
        <taxon>Endogonomycetes</taxon>
        <taxon>Endogonales</taxon>
        <taxon>Endogonales incertae sedis</taxon>
        <taxon>Bifiguratus</taxon>
    </lineage>
</organism>
<name>A0A261Y8K8_9FUNG</name>
<dbReference type="PROSITE" id="PS50003">
    <property type="entry name" value="PH_DOMAIN"/>
    <property type="match status" value="1"/>
</dbReference>
<dbReference type="EMBL" id="MVBO01000001">
    <property type="protein sequence ID" value="OZJ06911.1"/>
    <property type="molecule type" value="Genomic_DNA"/>
</dbReference>
<feature type="compositionally biased region" description="Low complexity" evidence="3">
    <location>
        <begin position="129"/>
        <end position="141"/>
    </location>
</feature>
<proteinExistence type="predicted"/>
<feature type="compositionally biased region" description="Basic and acidic residues" evidence="3">
    <location>
        <begin position="311"/>
        <end position="323"/>
    </location>
</feature>
<evidence type="ECO:0000313" key="5">
    <source>
        <dbReference type="EMBL" id="OZJ06911.1"/>
    </source>
</evidence>
<evidence type="ECO:0000256" key="1">
    <source>
        <dbReference type="ARBA" id="ARBA00022618"/>
    </source>
</evidence>
<dbReference type="Gene3D" id="2.30.29.30">
    <property type="entry name" value="Pleckstrin-homology domain (PH domain)/Phosphotyrosine-binding domain (PTB)"/>
    <property type="match status" value="1"/>
</dbReference>
<feature type="region of interest" description="Disordered" evidence="3">
    <location>
        <begin position="91"/>
        <end position="150"/>
    </location>
</feature>
<dbReference type="OrthoDB" id="2123378at2759"/>
<dbReference type="PANTHER" id="PTHR36100:SF1">
    <property type="entry name" value="BUD SITE SELECTION PROTEIN 4"/>
    <property type="match status" value="1"/>
</dbReference>
<dbReference type="GO" id="GO:0005525">
    <property type="term" value="F:GTP binding"/>
    <property type="evidence" value="ECO:0007669"/>
    <property type="project" value="TreeGrafter"/>
</dbReference>
<evidence type="ECO:0000259" key="4">
    <source>
        <dbReference type="PROSITE" id="PS50003"/>
    </source>
</evidence>
<gene>
    <name evidence="5" type="ORF">BZG36_00084</name>
</gene>
<dbReference type="Proteomes" id="UP000242875">
    <property type="component" value="Unassembled WGS sequence"/>
</dbReference>